<dbReference type="PANTHER" id="PTHR23131:SF4">
    <property type="entry name" value="METALLO-BETA-LACTAMASE SUPERFAMILY POTEIN"/>
    <property type="match status" value="1"/>
</dbReference>
<dbReference type="SUPFAM" id="SSF56281">
    <property type="entry name" value="Metallo-hydrolase/oxidoreductase"/>
    <property type="match status" value="1"/>
</dbReference>
<keyword evidence="3" id="KW-1185">Reference proteome</keyword>
<accession>A0A8J7UJS5</accession>
<comment type="caution">
    <text evidence="2">The sequence shown here is derived from an EMBL/GenBank/DDBJ whole genome shotgun (WGS) entry which is preliminary data.</text>
</comment>
<dbReference type="Pfam" id="PF00753">
    <property type="entry name" value="Lactamase_B"/>
    <property type="match status" value="1"/>
</dbReference>
<name>A0A8J7UJS5_9HYPH</name>
<gene>
    <name evidence="2" type="ORF">J5Y06_16955</name>
</gene>
<dbReference type="Proteomes" id="UP000666240">
    <property type="component" value="Unassembled WGS sequence"/>
</dbReference>
<dbReference type="InterPro" id="IPR036866">
    <property type="entry name" value="RibonucZ/Hydroxyglut_hydro"/>
</dbReference>
<proteinExistence type="predicted"/>
<sequence>MSNISGELEFPWANAPVPGQTIEIAPGLLWARHPLPFRLNHVHSWLLDEGEGWTCIDTGCDTPDVRNAWETLFAGPMQGRKIDRVVATHGHVDHIGLSGWLHERFDAEFWGSFGEWIWARISHIKGIPGAADAQYTHLMSNGFSEQEAREFLESRDRFLDLATPLPGSLHEIRDGDTVSMGGRDWQAIQTSGHSFEHMCFFNREENILIAGDHLLSKISPVVAVYEMVPHGDPLRDFLVSFSKFDHVPDDVLVLPSHGLPYRGIRRRITELRDHHRERLDMTLELLKEPRTGYSLIRAMFPKVQGVDNLGFAFGEALAHVNYLIREGLVANVSEQPGKMIYKAVA</sequence>
<dbReference type="EMBL" id="JAGIYY010000007">
    <property type="protein sequence ID" value="MBP0440343.1"/>
    <property type="molecule type" value="Genomic_DNA"/>
</dbReference>
<evidence type="ECO:0000313" key="2">
    <source>
        <dbReference type="EMBL" id="MBP0440343.1"/>
    </source>
</evidence>
<evidence type="ECO:0000259" key="1">
    <source>
        <dbReference type="SMART" id="SM00849"/>
    </source>
</evidence>
<dbReference type="SMART" id="SM00849">
    <property type="entry name" value="Lactamase_B"/>
    <property type="match status" value="1"/>
</dbReference>
<dbReference type="InterPro" id="IPR048933">
    <property type="entry name" value="B_lactamase-like_C"/>
</dbReference>
<protein>
    <submittedName>
        <fullName evidence="2">MBL fold metallo-hydrolase</fullName>
    </submittedName>
</protein>
<dbReference type="InterPro" id="IPR036388">
    <property type="entry name" value="WH-like_DNA-bd_sf"/>
</dbReference>
<organism evidence="2 3">
    <name type="scientific">Tianweitania sediminis</name>
    <dbReference type="NCBI Taxonomy" id="1502156"/>
    <lineage>
        <taxon>Bacteria</taxon>
        <taxon>Pseudomonadati</taxon>
        <taxon>Pseudomonadota</taxon>
        <taxon>Alphaproteobacteria</taxon>
        <taxon>Hyphomicrobiales</taxon>
        <taxon>Phyllobacteriaceae</taxon>
        <taxon>Tianweitania</taxon>
    </lineage>
</organism>
<dbReference type="InterPro" id="IPR001279">
    <property type="entry name" value="Metallo-B-lactamas"/>
</dbReference>
<evidence type="ECO:0000313" key="3">
    <source>
        <dbReference type="Proteomes" id="UP000666240"/>
    </source>
</evidence>
<dbReference type="Gene3D" id="3.60.15.10">
    <property type="entry name" value="Ribonuclease Z/Hydroxyacylglutathione hydrolase-like"/>
    <property type="match status" value="1"/>
</dbReference>
<dbReference type="InterPro" id="IPR050662">
    <property type="entry name" value="Sec-metab_biosynth-thioest"/>
</dbReference>
<reference evidence="2" key="1">
    <citation type="submission" date="2021-03" db="EMBL/GenBank/DDBJ databases">
        <title>Genome sequencing and assembly of Tianweitania sediminis.</title>
        <authorList>
            <person name="Chhetri G."/>
        </authorList>
    </citation>
    <scope>NUCLEOTIDE SEQUENCE</scope>
    <source>
        <strain evidence="2">Z8</strain>
    </source>
</reference>
<dbReference type="PANTHER" id="PTHR23131">
    <property type="entry name" value="ENDORIBONUCLEASE LACTB2"/>
    <property type="match status" value="1"/>
</dbReference>
<dbReference type="AlphaFoldDB" id="A0A8J7UJS5"/>
<dbReference type="Pfam" id="PF21221">
    <property type="entry name" value="B_lactamase-like_C"/>
    <property type="match status" value="1"/>
</dbReference>
<dbReference type="Gene3D" id="1.10.10.10">
    <property type="entry name" value="Winged helix-like DNA-binding domain superfamily/Winged helix DNA-binding domain"/>
    <property type="match status" value="1"/>
</dbReference>
<feature type="domain" description="Metallo-beta-lactamase" evidence="1">
    <location>
        <begin position="41"/>
        <end position="257"/>
    </location>
</feature>